<dbReference type="GO" id="GO:0032467">
    <property type="term" value="P:positive regulation of cytokinesis"/>
    <property type="evidence" value="ECO:0007669"/>
    <property type="project" value="TreeGrafter"/>
</dbReference>
<dbReference type="GO" id="GO:0008017">
    <property type="term" value="F:microtubule binding"/>
    <property type="evidence" value="ECO:0007669"/>
    <property type="project" value="InterPro"/>
</dbReference>
<sequence>MDSLFSLEVAVNFLKLNNLRNNDHSNPNPPVSCLFPCVAFRLLDYPTIAINLIDEYESNELKKRLEITQPFNFIEKLPCFTELLDVNGRYIFSKGKSCLFRSDLEILRSHLRHTPMYLMILDTFFEPHKLIGTVPVPLFNLIDEIYQETIETENNSVTPSARMNHGVMDIKNLMGENLGHISFVVRLTSFGKSLMPHIDRTTEAVRRKQKNIEPVKKIDEKKIEDESNEVYMYRLHTKTSESSTDTLKLNENALVQTVQIDYKDAQIQISELKPEKKEKFTQSPEPRRKFEAPKKNNDNFYTVKHEDEFVFNHYCPPPLQYNSEKPKQVEEKVTRIIEQKVFVSKRIEYLQNALEEEENIEESDPEKESLCDNLEIKYNFEKPKVKTDSPKFNLDQMPLLKCLFEEISNLKNIIENSDEKNVPKIQKNLVNNKTSSKIGQKSTKKIPNQKPILKQKTINSRERFLETVERLSEPKKLIKHQVKSQNSSLNQLDYDEIPVKGPDNLEIKKQSKKPLRYGLTNTHRLRVLKSRPNQVKDIEEKHELFTKEVKKNLDEINLSTIYSMDQSSEDKMQKNMEKILSDSLHKNTTKSNYSLLNRVEMESTLDTMNYLNTNLEQLNLINGNSSTKVVQFGNTYVYDAHSGGHSDESNVHKDESEKSNQNIFMDKKNSYENDFNSSLDSTLTSSKQSVTSTSNFISHNLNRVKKREEQSDIKSSLESKKYSNEFEDDSELGIEEQEEEKDEYHTGLLSKINPADLMRTSSKLSSRSYSKSFLDESFSTSNQDD</sequence>
<feature type="compositionally biased region" description="Acidic residues" evidence="1">
    <location>
        <begin position="725"/>
        <end position="741"/>
    </location>
</feature>
<feature type="region of interest" description="Disordered" evidence="1">
    <location>
        <begin position="701"/>
        <end position="785"/>
    </location>
</feature>
<protein>
    <submittedName>
        <fullName evidence="2">Uncharacterized protein</fullName>
    </submittedName>
</protein>
<dbReference type="PANTHER" id="PTHR21831:SF2">
    <property type="entry name" value="MICROTUBULE-ASSOCIATED PROTEIN 10"/>
    <property type="match status" value="1"/>
</dbReference>
<dbReference type="InterPro" id="IPR039302">
    <property type="entry name" value="MAP10"/>
</dbReference>
<dbReference type="Proteomes" id="UP000663879">
    <property type="component" value="Unassembled WGS sequence"/>
</dbReference>
<comment type="caution">
    <text evidence="2">The sequence shown here is derived from an EMBL/GenBank/DDBJ whole genome shotgun (WGS) entry which is preliminary data.</text>
</comment>
<dbReference type="GO" id="GO:0051256">
    <property type="term" value="P:mitotic spindle midzone assembly"/>
    <property type="evidence" value="ECO:0007669"/>
    <property type="project" value="TreeGrafter"/>
</dbReference>
<dbReference type="Pfam" id="PF14924">
    <property type="entry name" value="MAP10_N"/>
    <property type="match status" value="1"/>
</dbReference>
<evidence type="ECO:0000256" key="1">
    <source>
        <dbReference type="SAM" id="MobiDB-lite"/>
    </source>
</evidence>
<dbReference type="PANTHER" id="PTHR21831">
    <property type="entry name" value="MICROTUBULE-ASSOCIATED PROTEIN 10"/>
    <property type="match status" value="1"/>
</dbReference>
<dbReference type="GO" id="GO:0005813">
    <property type="term" value="C:centrosome"/>
    <property type="evidence" value="ECO:0007669"/>
    <property type="project" value="TreeGrafter"/>
</dbReference>
<feature type="compositionally biased region" description="Low complexity" evidence="1">
    <location>
        <begin position="761"/>
        <end position="772"/>
    </location>
</feature>
<dbReference type="GO" id="GO:0030496">
    <property type="term" value="C:midbody"/>
    <property type="evidence" value="ECO:0007669"/>
    <property type="project" value="TreeGrafter"/>
</dbReference>
<dbReference type="GO" id="GO:0005881">
    <property type="term" value="C:cytoplasmic microtubule"/>
    <property type="evidence" value="ECO:0007669"/>
    <property type="project" value="TreeGrafter"/>
</dbReference>
<keyword evidence="3" id="KW-1185">Reference proteome</keyword>
<dbReference type="GO" id="GO:0097431">
    <property type="term" value="C:mitotic spindle pole"/>
    <property type="evidence" value="ECO:0007669"/>
    <property type="project" value="TreeGrafter"/>
</dbReference>
<evidence type="ECO:0000313" key="2">
    <source>
        <dbReference type="EMBL" id="CAF0878997.1"/>
    </source>
</evidence>
<proteinExistence type="predicted"/>
<dbReference type="EMBL" id="CAJNOC010001620">
    <property type="protein sequence ID" value="CAF0878997.1"/>
    <property type="molecule type" value="Genomic_DNA"/>
</dbReference>
<dbReference type="OrthoDB" id="69809at2759"/>
<dbReference type="AlphaFoldDB" id="A0A813Y317"/>
<accession>A0A813Y317</accession>
<dbReference type="GO" id="GO:0031122">
    <property type="term" value="P:cytoplasmic microtubule organization"/>
    <property type="evidence" value="ECO:0007669"/>
    <property type="project" value="TreeGrafter"/>
</dbReference>
<reference evidence="2" key="1">
    <citation type="submission" date="2021-02" db="EMBL/GenBank/DDBJ databases">
        <authorList>
            <person name="Nowell W R."/>
        </authorList>
    </citation>
    <scope>NUCLEOTIDE SEQUENCE</scope>
    <source>
        <strain evidence="2">Ploen Becks lab</strain>
    </source>
</reference>
<gene>
    <name evidence="2" type="ORF">OXX778_LOCUS10317</name>
</gene>
<dbReference type="GO" id="GO:1990023">
    <property type="term" value="C:mitotic spindle midzone"/>
    <property type="evidence" value="ECO:0007669"/>
    <property type="project" value="TreeGrafter"/>
</dbReference>
<evidence type="ECO:0000313" key="3">
    <source>
        <dbReference type="Proteomes" id="UP000663879"/>
    </source>
</evidence>
<feature type="compositionally biased region" description="Basic and acidic residues" evidence="1">
    <location>
        <begin position="706"/>
        <end position="724"/>
    </location>
</feature>
<organism evidence="2 3">
    <name type="scientific">Brachionus calyciflorus</name>
    <dbReference type="NCBI Taxonomy" id="104777"/>
    <lineage>
        <taxon>Eukaryota</taxon>
        <taxon>Metazoa</taxon>
        <taxon>Spiralia</taxon>
        <taxon>Gnathifera</taxon>
        <taxon>Rotifera</taxon>
        <taxon>Eurotatoria</taxon>
        <taxon>Monogononta</taxon>
        <taxon>Pseudotrocha</taxon>
        <taxon>Ploima</taxon>
        <taxon>Brachionidae</taxon>
        <taxon>Brachionus</taxon>
    </lineage>
</organism>
<name>A0A813Y317_9BILA</name>